<organism evidence="1 2">
    <name type="scientific">Candidatus Marithioploca araucensis</name>
    <dbReference type="NCBI Taxonomy" id="70273"/>
    <lineage>
        <taxon>Bacteria</taxon>
        <taxon>Pseudomonadati</taxon>
        <taxon>Pseudomonadota</taxon>
        <taxon>Gammaproteobacteria</taxon>
        <taxon>Thiotrichales</taxon>
        <taxon>Thiotrichaceae</taxon>
        <taxon>Candidatus Marithioploca</taxon>
    </lineage>
</organism>
<feature type="non-terminal residue" evidence="1">
    <location>
        <position position="198"/>
    </location>
</feature>
<sequence length="198" mass="20841">MRTFPQMLSTVVIMTAITFPTVTIADDIGHSARLEAAKSRMQESLGTENVLNNNQLTVHQAYGRTIVTGAMYNRENIHADGNVATAAGTQLNIGVERDPNENNVTGNRVDVEGTPGSVYVHVNTVNRGNISAEASGFNAEANAVGSQINIGKARGIVSIHANTVSRGSMEASANGLSNAEANAAATQININSNPRVIR</sequence>
<comment type="caution">
    <text evidence="1">The sequence shown here is derived from an EMBL/GenBank/DDBJ whole genome shotgun (WGS) entry which is preliminary data.</text>
</comment>
<proteinExistence type="predicted"/>
<protein>
    <recommendedName>
        <fullName evidence="3">Autotransporter adhesin</fullName>
    </recommendedName>
</protein>
<name>A0ABT7VUW9_9GAMM</name>
<gene>
    <name evidence="1" type="ORF">QUF54_08475</name>
</gene>
<evidence type="ECO:0000313" key="2">
    <source>
        <dbReference type="Proteomes" id="UP001171945"/>
    </source>
</evidence>
<keyword evidence="2" id="KW-1185">Reference proteome</keyword>
<reference evidence="1" key="1">
    <citation type="submission" date="2023-06" db="EMBL/GenBank/DDBJ databases">
        <title>Uncultivated large filamentous bacteria from sulfidic sediments reveal new species and different genomic features in energy metabolism and defense.</title>
        <authorList>
            <person name="Fonseca A."/>
        </authorList>
    </citation>
    <scope>NUCLEOTIDE SEQUENCE</scope>
    <source>
        <strain evidence="1">HSG4</strain>
    </source>
</reference>
<dbReference type="EMBL" id="JAUCGM010000601">
    <property type="protein sequence ID" value="MDM8563374.1"/>
    <property type="molecule type" value="Genomic_DNA"/>
</dbReference>
<evidence type="ECO:0000313" key="1">
    <source>
        <dbReference type="EMBL" id="MDM8563374.1"/>
    </source>
</evidence>
<dbReference type="Proteomes" id="UP001171945">
    <property type="component" value="Unassembled WGS sequence"/>
</dbReference>
<evidence type="ECO:0008006" key="3">
    <source>
        <dbReference type="Google" id="ProtNLM"/>
    </source>
</evidence>
<accession>A0ABT7VUW9</accession>